<dbReference type="SUPFAM" id="SSF56784">
    <property type="entry name" value="HAD-like"/>
    <property type="match status" value="1"/>
</dbReference>
<evidence type="ECO:0000313" key="5">
    <source>
        <dbReference type="EMBL" id="APZ54182.1"/>
    </source>
</evidence>
<dbReference type="InterPro" id="IPR050155">
    <property type="entry name" value="HAD-like_hydrolase_sf"/>
</dbReference>
<dbReference type="InterPro" id="IPR006439">
    <property type="entry name" value="HAD-SF_hydro_IA"/>
</dbReference>
<comment type="pathway">
    <text evidence="2">Organic acid metabolism; glycolate biosynthesis; glycolate from 2-phosphoglycolate: step 1/1.</text>
</comment>
<accession>A0A1P8UXR1</accession>
<dbReference type="InterPro" id="IPR023214">
    <property type="entry name" value="HAD_sf"/>
</dbReference>
<dbReference type="Gene3D" id="3.40.50.1000">
    <property type="entry name" value="HAD superfamily/HAD-like"/>
    <property type="match status" value="1"/>
</dbReference>
<dbReference type="NCBIfam" id="TIGR01549">
    <property type="entry name" value="HAD-SF-IA-v1"/>
    <property type="match status" value="1"/>
</dbReference>
<evidence type="ECO:0000256" key="3">
    <source>
        <dbReference type="ARBA" id="ARBA00006171"/>
    </source>
</evidence>
<dbReference type="KEGG" id="paby:Ga0080574_TMP3848"/>
<dbReference type="GO" id="GO:0005829">
    <property type="term" value="C:cytosol"/>
    <property type="evidence" value="ECO:0007669"/>
    <property type="project" value="TreeGrafter"/>
</dbReference>
<comment type="similarity">
    <text evidence="3">Belongs to the HAD-like hydrolase superfamily. CbbY/CbbZ/Gph/YieH family.</text>
</comment>
<dbReference type="SFLD" id="SFLDG01129">
    <property type="entry name" value="C1.5:_HAD__Beta-PGM__Phosphata"/>
    <property type="match status" value="1"/>
</dbReference>
<dbReference type="GO" id="GO:0006281">
    <property type="term" value="P:DNA repair"/>
    <property type="evidence" value="ECO:0007669"/>
    <property type="project" value="TreeGrafter"/>
</dbReference>
<comment type="catalytic activity">
    <reaction evidence="1">
        <text>2-phosphoglycolate + H2O = glycolate + phosphate</text>
        <dbReference type="Rhea" id="RHEA:14369"/>
        <dbReference type="ChEBI" id="CHEBI:15377"/>
        <dbReference type="ChEBI" id="CHEBI:29805"/>
        <dbReference type="ChEBI" id="CHEBI:43474"/>
        <dbReference type="ChEBI" id="CHEBI:58033"/>
        <dbReference type="EC" id="3.1.3.18"/>
    </reaction>
</comment>
<dbReference type="Pfam" id="PF00702">
    <property type="entry name" value="Hydrolase"/>
    <property type="match status" value="1"/>
</dbReference>
<dbReference type="PANTHER" id="PTHR43434:SF1">
    <property type="entry name" value="PHOSPHOGLYCOLATE PHOSPHATASE"/>
    <property type="match status" value="1"/>
</dbReference>
<name>A0A1P8UXR1_9RHOB</name>
<dbReference type="STRING" id="1250539.Ga0080574_TMP3848"/>
<dbReference type="Gene3D" id="1.10.150.240">
    <property type="entry name" value="Putative phosphatase, domain 2"/>
    <property type="match status" value="1"/>
</dbReference>
<keyword evidence="5" id="KW-0378">Hydrolase</keyword>
<evidence type="ECO:0000256" key="2">
    <source>
        <dbReference type="ARBA" id="ARBA00004818"/>
    </source>
</evidence>
<dbReference type="InterPro" id="IPR023198">
    <property type="entry name" value="PGP-like_dom2"/>
</dbReference>
<keyword evidence="6" id="KW-1185">Reference proteome</keyword>
<dbReference type="CDD" id="cd01427">
    <property type="entry name" value="HAD_like"/>
    <property type="match status" value="1"/>
</dbReference>
<dbReference type="RefSeq" id="WP_076703445.1">
    <property type="nucleotide sequence ID" value="NZ_CP015093.1"/>
</dbReference>
<dbReference type="Proteomes" id="UP000187059">
    <property type="component" value="Chromosome"/>
</dbReference>
<sequence>MSLRADAVLFDKDGTLFEFGATWNAWGHGALRHLSGDCDVALGALAAASRFDLARGEFLPDSPVVAGTNREAAECLAGALPHLVAEEVERYLTETGSEAPMVEAVPLMPLMAQLEALGLALGVMTNDAEIAARAHLRSAGIETAFRFIAGFDSGHGAKPDPAPLLAFADAMGLLPARVVMVGDSPHDLSAGRAAGMHTVAVLTGPIGASELAPLADVVLPDIGHLPAWLGAA</sequence>
<gene>
    <name evidence="5" type="ORF">Ga0080574_TMP3848</name>
</gene>
<dbReference type="NCBIfam" id="TIGR01509">
    <property type="entry name" value="HAD-SF-IA-v3"/>
    <property type="match status" value="1"/>
</dbReference>
<reference evidence="5 6" key="1">
    <citation type="submission" date="2016-04" db="EMBL/GenBank/DDBJ databases">
        <title>Deep-sea bacteria in the southern Pacific.</title>
        <authorList>
            <person name="Tang K."/>
        </authorList>
    </citation>
    <scope>NUCLEOTIDE SEQUENCE [LARGE SCALE GENOMIC DNA]</scope>
    <source>
        <strain evidence="5 6">JLT2014</strain>
    </source>
</reference>
<dbReference type="OrthoDB" id="9797743at2"/>
<evidence type="ECO:0000256" key="4">
    <source>
        <dbReference type="ARBA" id="ARBA00013078"/>
    </source>
</evidence>
<dbReference type="EC" id="3.1.3.18" evidence="4"/>
<dbReference type="InterPro" id="IPR036412">
    <property type="entry name" value="HAD-like_sf"/>
</dbReference>
<dbReference type="PANTHER" id="PTHR43434">
    <property type="entry name" value="PHOSPHOGLYCOLATE PHOSPHATASE"/>
    <property type="match status" value="1"/>
</dbReference>
<evidence type="ECO:0000313" key="6">
    <source>
        <dbReference type="Proteomes" id="UP000187059"/>
    </source>
</evidence>
<proteinExistence type="inferred from homology"/>
<organism evidence="5 6">
    <name type="scientific">Salipiger abyssi</name>
    <dbReference type="NCBI Taxonomy" id="1250539"/>
    <lineage>
        <taxon>Bacteria</taxon>
        <taxon>Pseudomonadati</taxon>
        <taxon>Pseudomonadota</taxon>
        <taxon>Alphaproteobacteria</taxon>
        <taxon>Rhodobacterales</taxon>
        <taxon>Roseobacteraceae</taxon>
        <taxon>Salipiger</taxon>
    </lineage>
</organism>
<dbReference type="EMBL" id="CP015093">
    <property type="protein sequence ID" value="APZ54182.1"/>
    <property type="molecule type" value="Genomic_DNA"/>
</dbReference>
<protein>
    <recommendedName>
        <fullName evidence="4">phosphoglycolate phosphatase</fullName>
        <ecNumber evidence="4">3.1.3.18</ecNumber>
    </recommendedName>
</protein>
<evidence type="ECO:0000256" key="1">
    <source>
        <dbReference type="ARBA" id="ARBA00000830"/>
    </source>
</evidence>
<dbReference type="AlphaFoldDB" id="A0A1P8UXR1"/>
<dbReference type="SFLD" id="SFLDS00003">
    <property type="entry name" value="Haloacid_Dehalogenase"/>
    <property type="match status" value="1"/>
</dbReference>
<dbReference type="GO" id="GO:0008967">
    <property type="term" value="F:phosphoglycolate phosphatase activity"/>
    <property type="evidence" value="ECO:0007669"/>
    <property type="project" value="UniProtKB-EC"/>
</dbReference>